<dbReference type="NCBIfam" id="TIGR04183">
    <property type="entry name" value="Por_Secre_tail"/>
    <property type="match status" value="1"/>
</dbReference>
<dbReference type="PANTHER" id="PTHR34983">
    <property type="entry name" value="ARABINOGALACTAN ENDO-BETA-1,4-GALACTANASE A"/>
    <property type="match status" value="1"/>
</dbReference>
<keyword evidence="10" id="KW-1185">Reference proteome</keyword>
<evidence type="ECO:0000256" key="7">
    <source>
        <dbReference type="RuleBase" id="RU361192"/>
    </source>
</evidence>
<feature type="domain" description="Secretion system C-terminal sorting" evidence="8">
    <location>
        <begin position="470"/>
        <end position="530"/>
    </location>
</feature>
<dbReference type="GO" id="GO:0016787">
    <property type="term" value="F:hydrolase activity"/>
    <property type="evidence" value="ECO:0007669"/>
    <property type="project" value="UniProtKB-KW"/>
</dbReference>
<proteinExistence type="inferred from homology"/>
<evidence type="ECO:0000256" key="1">
    <source>
        <dbReference type="ARBA" id="ARBA00001695"/>
    </source>
</evidence>
<dbReference type="Pfam" id="PF07745">
    <property type="entry name" value="Glyco_hydro_53"/>
    <property type="match status" value="1"/>
</dbReference>
<evidence type="ECO:0000313" key="10">
    <source>
        <dbReference type="Proteomes" id="UP001597011"/>
    </source>
</evidence>
<dbReference type="RefSeq" id="WP_379942494.1">
    <property type="nucleotide sequence ID" value="NZ_JBHTIB010000012.1"/>
</dbReference>
<evidence type="ECO:0000313" key="9">
    <source>
        <dbReference type="EMBL" id="MFD0836448.1"/>
    </source>
</evidence>
<comment type="catalytic activity">
    <reaction evidence="1 7">
        <text>The enzyme specifically hydrolyzes (1-&gt;4)-beta-D-galactosidic linkages in type I arabinogalactans.</text>
        <dbReference type="EC" id="3.2.1.89"/>
    </reaction>
</comment>
<evidence type="ECO:0000256" key="3">
    <source>
        <dbReference type="ARBA" id="ARBA00012556"/>
    </source>
</evidence>
<dbReference type="Pfam" id="PF18962">
    <property type="entry name" value="Por_Secre_tail"/>
    <property type="match status" value="1"/>
</dbReference>
<reference evidence="10" key="1">
    <citation type="journal article" date="2019" name="Int. J. Syst. Evol. Microbiol.">
        <title>The Global Catalogue of Microorganisms (GCM) 10K type strain sequencing project: providing services to taxonomists for standard genome sequencing and annotation.</title>
        <authorList>
            <consortium name="The Broad Institute Genomics Platform"/>
            <consortium name="The Broad Institute Genome Sequencing Center for Infectious Disease"/>
            <person name="Wu L."/>
            <person name="Ma J."/>
        </authorList>
    </citation>
    <scope>NUCLEOTIDE SEQUENCE [LARGE SCALE GENOMIC DNA]</scope>
    <source>
        <strain evidence="10">CCUG 60529</strain>
    </source>
</reference>
<dbReference type="InterPro" id="IPR026444">
    <property type="entry name" value="Secre_tail"/>
</dbReference>
<evidence type="ECO:0000256" key="2">
    <source>
        <dbReference type="ARBA" id="ARBA00010687"/>
    </source>
</evidence>
<protein>
    <recommendedName>
        <fullName evidence="3 7">Arabinogalactan endo-beta-1,4-galactanase</fullName>
        <ecNumber evidence="3 7">3.2.1.89</ecNumber>
    </recommendedName>
</protein>
<dbReference type="Proteomes" id="UP001597011">
    <property type="component" value="Unassembled WGS sequence"/>
</dbReference>
<dbReference type="EC" id="3.2.1.89" evidence="3 7"/>
<dbReference type="Gene3D" id="3.20.20.80">
    <property type="entry name" value="Glycosidases"/>
    <property type="match status" value="1"/>
</dbReference>
<evidence type="ECO:0000259" key="8">
    <source>
        <dbReference type="Pfam" id="PF18962"/>
    </source>
</evidence>
<sequence>MVFSQSIEITSFSTNPVEINPLVGGNVIINYKYSSETGSAGNHIYLALELLDGTNSFKKTIAEITLENQQAGTNVTGVVNLFISSNNILSANLDTGYYYQVKSILFASGGWTGIAWSGYWNTPSILLQDTSAVVPRTDAIIKGVDVSWMSEMESSGFVWKDNAGITKNLMPLLNQFEINAVRLRVWVDPSISEANGWCDIPDLVYKAKLASAEGMDVMVCIHYSDYWADPGQQNKPAAWDGLTVAELETAIYNHTTNILTALAAEGITPKWVQLGNETNNGLLWPTGKPSINGFSNYAKFIAAGNNAVKNFNSTIKTIVHLSNGYDNNLYQWNIGGLISSGAQFDIIGMSLYPDSNNWINLVNDTYSNMIDMKSRYGKEVMISEVGFNSTTPNIAYQFLVFILEKTREAGGLGVFYWEPIAHNGWKSYSKGAWDSDGSPSVAMDAFVDFKTLSIGDKSTFDFDYKGLKFYPNPVSKQLIITVINKQIVTLKIFDIFGRELKAFTGFKSHHVLDVSDLPKGIYLLTTNTKETFRFITY</sequence>
<evidence type="ECO:0000256" key="6">
    <source>
        <dbReference type="ARBA" id="ARBA00023295"/>
    </source>
</evidence>
<accession>A0ABW3BU44</accession>
<organism evidence="9 10">
    <name type="scientific">Mariniflexile aquimaris</name>
    <dbReference type="NCBI Taxonomy" id="881009"/>
    <lineage>
        <taxon>Bacteria</taxon>
        <taxon>Pseudomonadati</taxon>
        <taxon>Bacteroidota</taxon>
        <taxon>Flavobacteriia</taxon>
        <taxon>Flavobacteriales</taxon>
        <taxon>Flavobacteriaceae</taxon>
        <taxon>Mariniflexile</taxon>
    </lineage>
</organism>
<keyword evidence="6 7" id="KW-0326">Glycosidase</keyword>
<dbReference type="InterPro" id="IPR017853">
    <property type="entry name" value="GH"/>
</dbReference>
<comment type="similarity">
    <text evidence="2 7">Belongs to the glycosyl hydrolase 53 family.</text>
</comment>
<gene>
    <name evidence="9" type="ORF">ACFQ0I_11760</name>
</gene>
<comment type="caution">
    <text evidence="9">The sequence shown here is derived from an EMBL/GenBank/DDBJ whole genome shotgun (WGS) entry which is preliminary data.</text>
</comment>
<dbReference type="InterPro" id="IPR011683">
    <property type="entry name" value="Glyco_hydro_53"/>
</dbReference>
<dbReference type="SUPFAM" id="SSF51445">
    <property type="entry name" value="(Trans)glycosidases"/>
    <property type="match status" value="1"/>
</dbReference>
<evidence type="ECO:0000256" key="5">
    <source>
        <dbReference type="ARBA" id="ARBA00022801"/>
    </source>
</evidence>
<keyword evidence="4" id="KW-0732">Signal</keyword>
<keyword evidence="5 7" id="KW-0378">Hydrolase</keyword>
<dbReference type="PANTHER" id="PTHR34983:SF1">
    <property type="entry name" value="ARABINOGALACTAN ENDO-BETA-1,4-GALACTANASE A"/>
    <property type="match status" value="1"/>
</dbReference>
<dbReference type="EMBL" id="JBHTIB010000012">
    <property type="protein sequence ID" value="MFD0836448.1"/>
    <property type="molecule type" value="Genomic_DNA"/>
</dbReference>
<evidence type="ECO:0000256" key="4">
    <source>
        <dbReference type="ARBA" id="ARBA00022729"/>
    </source>
</evidence>
<name>A0ABW3BU44_9FLAO</name>